<dbReference type="EMBL" id="NTFS01000247">
    <property type="protein sequence ID" value="PAX52366.1"/>
    <property type="molecule type" value="Genomic_DNA"/>
</dbReference>
<dbReference type="OrthoDB" id="483418at2"/>
<evidence type="ECO:0000313" key="2">
    <source>
        <dbReference type="Proteomes" id="UP000218238"/>
    </source>
</evidence>
<evidence type="ECO:0000313" key="1">
    <source>
        <dbReference type="EMBL" id="PAX52366.1"/>
    </source>
</evidence>
<accession>A0A2A2TFC1</accession>
<protein>
    <submittedName>
        <fullName evidence="1">Uncharacterized protein</fullName>
    </submittedName>
</protein>
<dbReference type="RefSeq" id="WP_095723316.1">
    <property type="nucleotide sequence ID" value="NZ_NTFS01000247.1"/>
</dbReference>
<proteinExistence type="predicted"/>
<name>A0A2A2TFC1_9CYAN</name>
<gene>
    <name evidence="1" type="ORF">CK510_19675</name>
</gene>
<dbReference type="AlphaFoldDB" id="A0A2A2TFC1"/>
<dbReference type="Proteomes" id="UP000218238">
    <property type="component" value="Unassembled WGS sequence"/>
</dbReference>
<organism evidence="1 2">
    <name type="scientific">Brunnivagina elsteri CCALA 953</name>
    <dbReference type="NCBI Taxonomy" id="987040"/>
    <lineage>
        <taxon>Bacteria</taxon>
        <taxon>Bacillati</taxon>
        <taxon>Cyanobacteriota</taxon>
        <taxon>Cyanophyceae</taxon>
        <taxon>Nostocales</taxon>
        <taxon>Calotrichaceae</taxon>
        <taxon>Brunnivagina</taxon>
    </lineage>
</organism>
<sequence length="251" mass="28299">MFNRWSINIIFCCFVSLPLFNLSIVNAVEIRNGVKQVPQDIATGNSSQKIPQIELSPGYGVNISFIKSGEIVEKVWLDNPAIASLDVDGCLRGLSQQCEQEGATVIHLRRINRLKLPQLPSTSTSLLTVVTKGKSERQVYLFKVVMGDKTPNYHTIEIAPKINIILEITDFLNITNIQSISRGLNIARQQSLIPDESHLWKRIESFLADIKSGKYINNAARDRGISMKLVNRLIELGNREILQQRFINNSR</sequence>
<keyword evidence="2" id="KW-1185">Reference proteome</keyword>
<comment type="caution">
    <text evidence="1">The sequence shown here is derived from an EMBL/GenBank/DDBJ whole genome shotgun (WGS) entry which is preliminary data.</text>
</comment>
<reference evidence="1 2" key="1">
    <citation type="submission" date="2017-08" db="EMBL/GenBank/DDBJ databases">
        <title>Draft genome sequence of filamentous cyanobacterium Calothrix elsteri CCALA 953.</title>
        <authorList>
            <person name="Gagunashvili A.N."/>
            <person name="Elster J."/>
            <person name="Andresson O.S."/>
        </authorList>
    </citation>
    <scope>NUCLEOTIDE SEQUENCE [LARGE SCALE GENOMIC DNA]</scope>
    <source>
        <strain evidence="1 2">CCALA 953</strain>
    </source>
</reference>